<dbReference type="InterPro" id="IPR001841">
    <property type="entry name" value="Znf_RING"/>
</dbReference>
<dbReference type="AlphaFoldDB" id="A0A2U1L7H3"/>
<sequence length="199" mass="22642">MISHNIIITFNDCRTNKNKAMSIAVAVNQIKSITYDPSILKTLHDTTCPICIEEFVGQQKIIQLTMCKHIFHNKCIIAWLSRNHTCPLCRKVLRPTLKHVWVSLPQGFVPSPHPYTPALWKLLMRENKPPTPLPNTRYGLSFLRQAEGPANELSPIEMNYLKDLLSTAGYDDEECVRLLARACGPFSYCYKSCSSVLHL</sequence>
<dbReference type="PANTHER" id="PTHR45931">
    <property type="entry name" value="SI:CH211-59O9.10"/>
    <property type="match status" value="1"/>
</dbReference>
<proteinExistence type="predicted"/>
<evidence type="ECO:0000256" key="1">
    <source>
        <dbReference type="ARBA" id="ARBA00022723"/>
    </source>
</evidence>
<accession>A0A2U1L7H3</accession>
<name>A0A2U1L7H3_ARTAN</name>
<dbReference type="GO" id="GO:0061630">
    <property type="term" value="F:ubiquitin protein ligase activity"/>
    <property type="evidence" value="ECO:0007669"/>
    <property type="project" value="TreeGrafter"/>
</dbReference>
<feature type="domain" description="RING-type" evidence="5">
    <location>
        <begin position="48"/>
        <end position="90"/>
    </location>
</feature>
<dbReference type="Pfam" id="PF13639">
    <property type="entry name" value="zf-RING_2"/>
    <property type="match status" value="1"/>
</dbReference>
<evidence type="ECO:0000256" key="2">
    <source>
        <dbReference type="ARBA" id="ARBA00022771"/>
    </source>
</evidence>
<evidence type="ECO:0000313" key="6">
    <source>
        <dbReference type="EMBL" id="PWA44970.1"/>
    </source>
</evidence>
<dbReference type="CDD" id="cd16454">
    <property type="entry name" value="RING-H2_PA-TM-RING"/>
    <property type="match status" value="1"/>
</dbReference>
<dbReference type="EMBL" id="PKPP01011010">
    <property type="protein sequence ID" value="PWA44970.1"/>
    <property type="molecule type" value="Genomic_DNA"/>
</dbReference>
<dbReference type="GO" id="GO:0005634">
    <property type="term" value="C:nucleus"/>
    <property type="evidence" value="ECO:0007669"/>
    <property type="project" value="TreeGrafter"/>
</dbReference>
<keyword evidence="1" id="KW-0479">Metal-binding</keyword>
<comment type="caution">
    <text evidence="6">The sequence shown here is derived from an EMBL/GenBank/DDBJ whole genome shotgun (WGS) entry which is preliminary data.</text>
</comment>
<dbReference type="GO" id="GO:0008270">
    <property type="term" value="F:zinc ion binding"/>
    <property type="evidence" value="ECO:0007669"/>
    <property type="project" value="UniProtKB-KW"/>
</dbReference>
<organism evidence="6 7">
    <name type="scientific">Artemisia annua</name>
    <name type="common">Sweet wormwood</name>
    <dbReference type="NCBI Taxonomy" id="35608"/>
    <lineage>
        <taxon>Eukaryota</taxon>
        <taxon>Viridiplantae</taxon>
        <taxon>Streptophyta</taxon>
        <taxon>Embryophyta</taxon>
        <taxon>Tracheophyta</taxon>
        <taxon>Spermatophyta</taxon>
        <taxon>Magnoliopsida</taxon>
        <taxon>eudicotyledons</taxon>
        <taxon>Gunneridae</taxon>
        <taxon>Pentapetalae</taxon>
        <taxon>asterids</taxon>
        <taxon>campanulids</taxon>
        <taxon>Asterales</taxon>
        <taxon>Asteraceae</taxon>
        <taxon>Asteroideae</taxon>
        <taxon>Anthemideae</taxon>
        <taxon>Artemisiinae</taxon>
        <taxon>Artemisia</taxon>
    </lineage>
</organism>
<evidence type="ECO:0000256" key="3">
    <source>
        <dbReference type="ARBA" id="ARBA00022833"/>
    </source>
</evidence>
<evidence type="ECO:0000259" key="5">
    <source>
        <dbReference type="PROSITE" id="PS50089"/>
    </source>
</evidence>
<dbReference type="Gene3D" id="3.30.40.10">
    <property type="entry name" value="Zinc/RING finger domain, C3HC4 (zinc finger)"/>
    <property type="match status" value="1"/>
</dbReference>
<keyword evidence="3" id="KW-0862">Zinc</keyword>
<dbReference type="OrthoDB" id="4348522at2759"/>
<gene>
    <name evidence="6" type="ORF">CTI12_AA521640</name>
</gene>
<reference evidence="6 7" key="1">
    <citation type="journal article" date="2018" name="Mol. Plant">
        <title>The genome of Artemisia annua provides insight into the evolution of Asteraceae family and artemisinin biosynthesis.</title>
        <authorList>
            <person name="Shen Q."/>
            <person name="Zhang L."/>
            <person name="Liao Z."/>
            <person name="Wang S."/>
            <person name="Yan T."/>
            <person name="Shi P."/>
            <person name="Liu M."/>
            <person name="Fu X."/>
            <person name="Pan Q."/>
            <person name="Wang Y."/>
            <person name="Lv Z."/>
            <person name="Lu X."/>
            <person name="Zhang F."/>
            <person name="Jiang W."/>
            <person name="Ma Y."/>
            <person name="Chen M."/>
            <person name="Hao X."/>
            <person name="Li L."/>
            <person name="Tang Y."/>
            <person name="Lv G."/>
            <person name="Zhou Y."/>
            <person name="Sun X."/>
            <person name="Brodelius P.E."/>
            <person name="Rose J.K.C."/>
            <person name="Tang K."/>
        </authorList>
    </citation>
    <scope>NUCLEOTIDE SEQUENCE [LARGE SCALE GENOMIC DNA]</scope>
    <source>
        <strain evidence="7">cv. Huhao1</strain>
        <tissue evidence="6">Leaf</tissue>
    </source>
</reference>
<dbReference type="GO" id="GO:0006511">
    <property type="term" value="P:ubiquitin-dependent protein catabolic process"/>
    <property type="evidence" value="ECO:0007669"/>
    <property type="project" value="TreeGrafter"/>
</dbReference>
<dbReference type="PROSITE" id="PS50089">
    <property type="entry name" value="ZF_RING_2"/>
    <property type="match status" value="1"/>
</dbReference>
<dbReference type="PANTHER" id="PTHR45931:SF16">
    <property type="entry name" value="RING_U-BOX SUPERFAMILY PROTEIN"/>
    <property type="match status" value="1"/>
</dbReference>
<keyword evidence="2 4" id="KW-0863">Zinc-finger</keyword>
<dbReference type="SUPFAM" id="SSF57850">
    <property type="entry name" value="RING/U-box"/>
    <property type="match status" value="1"/>
</dbReference>
<evidence type="ECO:0000313" key="7">
    <source>
        <dbReference type="Proteomes" id="UP000245207"/>
    </source>
</evidence>
<dbReference type="SMART" id="SM00184">
    <property type="entry name" value="RING"/>
    <property type="match status" value="1"/>
</dbReference>
<protein>
    <submittedName>
        <fullName evidence="6">Zinc finger, RING/FYVE/PHD-type</fullName>
    </submittedName>
</protein>
<keyword evidence="7" id="KW-1185">Reference proteome</keyword>
<dbReference type="Proteomes" id="UP000245207">
    <property type="component" value="Unassembled WGS sequence"/>
</dbReference>
<dbReference type="InterPro" id="IPR051834">
    <property type="entry name" value="RING_finger_E3_ligase"/>
</dbReference>
<dbReference type="InterPro" id="IPR013083">
    <property type="entry name" value="Znf_RING/FYVE/PHD"/>
</dbReference>
<evidence type="ECO:0000256" key="4">
    <source>
        <dbReference type="PROSITE-ProRule" id="PRU00175"/>
    </source>
</evidence>